<accession>A0AA36DLX6</accession>
<comment type="caution">
    <text evidence="1">The sequence shown here is derived from an EMBL/GenBank/DDBJ whole genome shotgun (WGS) entry which is preliminary data.</text>
</comment>
<dbReference type="AlphaFoldDB" id="A0AA36DLX6"/>
<name>A0AA36DLX6_CYLNA</name>
<proteinExistence type="predicted"/>
<organism evidence="1 2">
    <name type="scientific">Cylicocyclus nassatus</name>
    <name type="common">Nematode worm</name>
    <dbReference type="NCBI Taxonomy" id="53992"/>
    <lineage>
        <taxon>Eukaryota</taxon>
        <taxon>Metazoa</taxon>
        <taxon>Ecdysozoa</taxon>
        <taxon>Nematoda</taxon>
        <taxon>Chromadorea</taxon>
        <taxon>Rhabditida</taxon>
        <taxon>Rhabditina</taxon>
        <taxon>Rhabditomorpha</taxon>
        <taxon>Strongyloidea</taxon>
        <taxon>Strongylidae</taxon>
        <taxon>Cylicocyclus</taxon>
    </lineage>
</organism>
<sequence length="128" mass="14694">MPARPSNDLFSELQVSIDDKLLQSEIARNGLQEEVKDREKAAFEMIFNLDFRHVRQQKDVTLDRFDHLLKGDDANADKSADLVDLLSEGYDSSFRSAILILFGNCTKSRSHPGEIRHRDREKSVAFWA</sequence>
<reference evidence="1" key="1">
    <citation type="submission" date="2023-07" db="EMBL/GenBank/DDBJ databases">
        <authorList>
            <consortium name="CYATHOMIX"/>
        </authorList>
    </citation>
    <scope>NUCLEOTIDE SEQUENCE</scope>
    <source>
        <strain evidence="1">N/A</strain>
    </source>
</reference>
<protein>
    <submittedName>
        <fullName evidence="1">Uncharacterized protein</fullName>
    </submittedName>
</protein>
<gene>
    <name evidence="1" type="ORF">CYNAS_LOCUS821</name>
</gene>
<dbReference type="EMBL" id="CATQJL010000001">
    <property type="protein sequence ID" value="CAJ0588838.1"/>
    <property type="molecule type" value="Genomic_DNA"/>
</dbReference>
<dbReference type="Proteomes" id="UP001176961">
    <property type="component" value="Unassembled WGS sequence"/>
</dbReference>
<evidence type="ECO:0000313" key="2">
    <source>
        <dbReference type="Proteomes" id="UP001176961"/>
    </source>
</evidence>
<evidence type="ECO:0000313" key="1">
    <source>
        <dbReference type="EMBL" id="CAJ0588838.1"/>
    </source>
</evidence>
<keyword evidence="2" id="KW-1185">Reference proteome</keyword>